<evidence type="ECO:0000313" key="3">
    <source>
        <dbReference type="Proteomes" id="UP001497480"/>
    </source>
</evidence>
<dbReference type="Proteomes" id="UP001497480">
    <property type="component" value="Unassembled WGS sequence"/>
</dbReference>
<comment type="caution">
    <text evidence="2">The sequence shown here is derived from an EMBL/GenBank/DDBJ whole genome shotgun (WGS) entry which is preliminary data.</text>
</comment>
<sequence>MGNGNKGRIDLSLELQRGKGNECLQGEHKHNVLYDSRKYPLKEHFVKLLKGSLRSFLHLFTYPNINVKLLFTTLFLFGVMVSPNSRSPSGLGRTLFVKSRLLNKLHLEAS</sequence>
<dbReference type="AlphaFoldDB" id="A0AAV1WKU8"/>
<dbReference type="EMBL" id="CAXHTB010000007">
    <property type="protein sequence ID" value="CAL0309697.1"/>
    <property type="molecule type" value="Genomic_DNA"/>
</dbReference>
<feature type="transmembrane region" description="Helical" evidence="1">
    <location>
        <begin position="65"/>
        <end position="83"/>
    </location>
</feature>
<accession>A0AAV1WKU8</accession>
<gene>
    <name evidence="2" type="ORF">LLUT_LOCUS10757</name>
</gene>
<keyword evidence="1" id="KW-0472">Membrane</keyword>
<protein>
    <submittedName>
        <fullName evidence="2">Uncharacterized protein</fullName>
    </submittedName>
</protein>
<evidence type="ECO:0000256" key="1">
    <source>
        <dbReference type="SAM" id="Phobius"/>
    </source>
</evidence>
<keyword evidence="1" id="KW-1133">Transmembrane helix</keyword>
<name>A0AAV1WKU8_LUPLU</name>
<proteinExistence type="predicted"/>
<keyword evidence="1" id="KW-0812">Transmembrane</keyword>
<reference evidence="2 3" key="1">
    <citation type="submission" date="2024-03" db="EMBL/GenBank/DDBJ databases">
        <authorList>
            <person name="Martinez-Hernandez J."/>
        </authorList>
    </citation>
    <scope>NUCLEOTIDE SEQUENCE [LARGE SCALE GENOMIC DNA]</scope>
</reference>
<evidence type="ECO:0000313" key="2">
    <source>
        <dbReference type="EMBL" id="CAL0309697.1"/>
    </source>
</evidence>
<keyword evidence="3" id="KW-1185">Reference proteome</keyword>
<organism evidence="2 3">
    <name type="scientific">Lupinus luteus</name>
    <name type="common">European yellow lupine</name>
    <dbReference type="NCBI Taxonomy" id="3873"/>
    <lineage>
        <taxon>Eukaryota</taxon>
        <taxon>Viridiplantae</taxon>
        <taxon>Streptophyta</taxon>
        <taxon>Embryophyta</taxon>
        <taxon>Tracheophyta</taxon>
        <taxon>Spermatophyta</taxon>
        <taxon>Magnoliopsida</taxon>
        <taxon>eudicotyledons</taxon>
        <taxon>Gunneridae</taxon>
        <taxon>Pentapetalae</taxon>
        <taxon>rosids</taxon>
        <taxon>fabids</taxon>
        <taxon>Fabales</taxon>
        <taxon>Fabaceae</taxon>
        <taxon>Papilionoideae</taxon>
        <taxon>50 kb inversion clade</taxon>
        <taxon>genistoids sensu lato</taxon>
        <taxon>core genistoids</taxon>
        <taxon>Genisteae</taxon>
        <taxon>Lupinus</taxon>
    </lineage>
</organism>